<dbReference type="PANTHER" id="PTHR35936">
    <property type="entry name" value="MEMBRANE-BOUND LYTIC MUREIN TRANSGLYCOSYLASE F"/>
    <property type="match status" value="1"/>
</dbReference>
<evidence type="ECO:0000313" key="4">
    <source>
        <dbReference type="Proteomes" id="UP000033774"/>
    </source>
</evidence>
<accession>A0A0F3IV83</accession>
<dbReference type="SUPFAM" id="SSF53850">
    <property type="entry name" value="Periplasmic binding protein-like II"/>
    <property type="match status" value="1"/>
</dbReference>
<sequence>MPSGAFAQSLLPSPIHLSTGDDYPPFSSKTEADGGAAMALVKAVFAELKLPLTVEVEPWMRGRSRTLENQIDGTFPYVPTPERLGQFRYSRPLASIKIRLFTRPGTPLAGLPMALVNGQTLCIARGTAPSAPSRLLLEGQHVTLVDGSDVATCLKLLLARRVDIVQTHEQIAYRMLREMGQPVESITPIGGDDPRSFEETGLHLIVSRKHPQGAALIEAFDRGLTTLRDNGRFAEILSRYGLTLPSS</sequence>
<name>A0A0F3IV83_9PROT</name>
<dbReference type="InterPro" id="IPR001638">
    <property type="entry name" value="Solute-binding_3/MltF_N"/>
</dbReference>
<protein>
    <recommendedName>
        <fullName evidence="2">Solute-binding protein family 3/N-terminal domain-containing protein</fullName>
    </recommendedName>
</protein>
<dbReference type="AlphaFoldDB" id="A0A0F3IV83"/>
<dbReference type="Gene3D" id="3.40.190.10">
    <property type="entry name" value="Periplasmic binding protein-like II"/>
    <property type="match status" value="2"/>
</dbReference>
<keyword evidence="1" id="KW-0732">Signal</keyword>
<organism evidence="3 4">
    <name type="scientific">Elstera litoralis</name>
    <dbReference type="NCBI Taxonomy" id="552518"/>
    <lineage>
        <taxon>Bacteria</taxon>
        <taxon>Pseudomonadati</taxon>
        <taxon>Pseudomonadota</taxon>
        <taxon>Alphaproteobacteria</taxon>
        <taxon>Rhodospirillales</taxon>
        <taxon>Rhodospirillaceae</taxon>
        <taxon>Elstera</taxon>
    </lineage>
</organism>
<keyword evidence="4" id="KW-1185">Reference proteome</keyword>
<evidence type="ECO:0000256" key="1">
    <source>
        <dbReference type="ARBA" id="ARBA00022729"/>
    </source>
</evidence>
<gene>
    <name evidence="3" type="ORF">VZ95_10945</name>
</gene>
<dbReference type="EMBL" id="LAJY01000267">
    <property type="protein sequence ID" value="KJV09519.1"/>
    <property type="molecule type" value="Genomic_DNA"/>
</dbReference>
<reference evidence="3 4" key="1">
    <citation type="submission" date="2015-03" db="EMBL/GenBank/DDBJ databases">
        <title>Draft genome sequence of Elstera litoralis.</title>
        <authorList>
            <person name="Rahalkar M.C."/>
            <person name="Dhakephalkar P.K."/>
            <person name="Pore S.D."/>
            <person name="Arora P."/>
            <person name="Kapse N.G."/>
            <person name="Pandit P.S."/>
        </authorList>
    </citation>
    <scope>NUCLEOTIDE SEQUENCE [LARGE SCALE GENOMIC DNA]</scope>
    <source>
        <strain evidence="3 4">Dia-1</strain>
    </source>
</reference>
<dbReference type="Proteomes" id="UP000033774">
    <property type="component" value="Unassembled WGS sequence"/>
</dbReference>
<dbReference type="PANTHER" id="PTHR35936:SF35">
    <property type="entry name" value="L-CYSTINE-BINDING PROTEIN TCYJ"/>
    <property type="match status" value="1"/>
</dbReference>
<feature type="domain" description="Solute-binding protein family 3/N-terminal" evidence="2">
    <location>
        <begin position="17"/>
        <end position="241"/>
    </location>
</feature>
<comment type="caution">
    <text evidence="3">The sequence shown here is derived from an EMBL/GenBank/DDBJ whole genome shotgun (WGS) entry which is preliminary data.</text>
</comment>
<proteinExistence type="predicted"/>
<evidence type="ECO:0000259" key="2">
    <source>
        <dbReference type="Pfam" id="PF00497"/>
    </source>
</evidence>
<evidence type="ECO:0000313" key="3">
    <source>
        <dbReference type="EMBL" id="KJV09519.1"/>
    </source>
</evidence>
<dbReference type="Pfam" id="PF00497">
    <property type="entry name" value="SBP_bac_3"/>
    <property type="match status" value="1"/>
</dbReference>